<dbReference type="NCBIfam" id="TIGR03943">
    <property type="entry name" value="TIGR03943 family putative permease subunit"/>
    <property type="match status" value="1"/>
</dbReference>
<evidence type="ECO:0000256" key="2">
    <source>
        <dbReference type="SAM" id="Phobius"/>
    </source>
</evidence>
<keyword evidence="5" id="KW-1185">Reference proteome</keyword>
<feature type="transmembrane region" description="Helical" evidence="2">
    <location>
        <begin position="34"/>
        <end position="55"/>
    </location>
</feature>
<protein>
    <submittedName>
        <fullName evidence="4">TIGR03943 family putative permease subunit</fullName>
    </submittedName>
</protein>
<dbReference type="Proteomes" id="UP001595923">
    <property type="component" value="Unassembled WGS sequence"/>
</dbReference>
<keyword evidence="2" id="KW-0812">Transmembrane</keyword>
<gene>
    <name evidence="4" type="ORF">ACFO4E_26460</name>
</gene>
<feature type="region of interest" description="Disordered" evidence="1">
    <location>
        <begin position="115"/>
        <end position="137"/>
    </location>
</feature>
<feature type="compositionally biased region" description="Low complexity" evidence="1">
    <location>
        <begin position="115"/>
        <end position="127"/>
    </location>
</feature>
<dbReference type="InterPro" id="IPR052955">
    <property type="entry name" value="UPF0703_membrane_permease"/>
</dbReference>
<evidence type="ECO:0000313" key="5">
    <source>
        <dbReference type="Proteomes" id="UP001595923"/>
    </source>
</evidence>
<dbReference type="EMBL" id="JBHSFQ010000037">
    <property type="protein sequence ID" value="MFC4565415.1"/>
    <property type="molecule type" value="Genomic_DNA"/>
</dbReference>
<evidence type="ECO:0000313" key="4">
    <source>
        <dbReference type="EMBL" id="MFC4565415.1"/>
    </source>
</evidence>
<feature type="transmembrane region" description="Helical" evidence="2">
    <location>
        <begin position="89"/>
        <end position="111"/>
    </location>
</feature>
<keyword evidence="2" id="KW-0472">Membrane</keyword>
<accession>A0ABV9E2L4</accession>
<dbReference type="PANTHER" id="PTHR40047:SF1">
    <property type="entry name" value="UPF0703 PROTEIN YCGQ"/>
    <property type="match status" value="1"/>
</dbReference>
<feature type="domain" description="DUF1980" evidence="3">
    <location>
        <begin position="151"/>
        <end position="255"/>
    </location>
</feature>
<organism evidence="4 5">
    <name type="scientific">Nocardiopsis mangrovi</name>
    <dbReference type="NCBI Taxonomy" id="1179818"/>
    <lineage>
        <taxon>Bacteria</taxon>
        <taxon>Bacillati</taxon>
        <taxon>Actinomycetota</taxon>
        <taxon>Actinomycetes</taxon>
        <taxon>Streptosporangiales</taxon>
        <taxon>Nocardiopsidaceae</taxon>
        <taxon>Nocardiopsis</taxon>
    </lineage>
</organism>
<dbReference type="InterPro" id="IPR048447">
    <property type="entry name" value="DUF1980_C"/>
</dbReference>
<reference evidence="5" key="1">
    <citation type="journal article" date="2019" name="Int. J. Syst. Evol. Microbiol.">
        <title>The Global Catalogue of Microorganisms (GCM) 10K type strain sequencing project: providing services to taxonomists for standard genome sequencing and annotation.</title>
        <authorList>
            <consortium name="The Broad Institute Genomics Platform"/>
            <consortium name="The Broad Institute Genome Sequencing Center for Infectious Disease"/>
            <person name="Wu L."/>
            <person name="Ma J."/>
        </authorList>
    </citation>
    <scope>NUCLEOTIDE SEQUENCE [LARGE SCALE GENOMIC DNA]</scope>
    <source>
        <strain evidence="5">XZYJ18</strain>
    </source>
</reference>
<keyword evidence="2" id="KW-1133">Transmembrane helix</keyword>
<dbReference type="Pfam" id="PF21537">
    <property type="entry name" value="DUF1980_C"/>
    <property type="match status" value="1"/>
</dbReference>
<comment type="caution">
    <text evidence="4">The sequence shown here is derived from an EMBL/GenBank/DDBJ whole genome shotgun (WGS) entry which is preliminary data.</text>
</comment>
<dbReference type="PANTHER" id="PTHR40047">
    <property type="entry name" value="UPF0703 PROTEIN YCGQ"/>
    <property type="match status" value="1"/>
</dbReference>
<sequence length="256" mass="27651">MNRIAQGMVLVLLGTAALTSTVFTDLYLNYVQAWFQPFLVASGAVLALLGLAVIASELRLVVRGEQGADDGGHGHGEHGGHDHATAPRVAWLLLLPVVSVFVIAPPALGAYTAENAASSAPPDESASGDFDELGDPASSAPVELKIQEFVMRAWTDDDRAMAERTIELTGFVVPHPDGPDEGWYLARLQMSCCAADAIVNRVLVTEFPGTEEPEKDSWWTVRGTWQEPAGDLQSVRDHRFTVEEMTAVENPPDPYE</sequence>
<evidence type="ECO:0000259" key="3">
    <source>
        <dbReference type="Pfam" id="PF21537"/>
    </source>
</evidence>
<dbReference type="RefSeq" id="WP_378579354.1">
    <property type="nucleotide sequence ID" value="NZ_JBHSFQ010000037.1"/>
</dbReference>
<evidence type="ECO:0000256" key="1">
    <source>
        <dbReference type="SAM" id="MobiDB-lite"/>
    </source>
</evidence>
<proteinExistence type="predicted"/>
<name>A0ABV9E2L4_9ACTN</name>
<dbReference type="InterPro" id="IPR015402">
    <property type="entry name" value="DUF1980"/>
</dbReference>